<accession>A0A3L8D1E9</accession>
<dbReference type="EMBL" id="PEGA01000002">
    <property type="protein sequence ID" value="RLU13954.1"/>
    <property type="molecule type" value="Genomic_DNA"/>
</dbReference>
<evidence type="ECO:0000313" key="1">
    <source>
        <dbReference type="EMBL" id="RLU06343.1"/>
    </source>
</evidence>
<organism evidence="2 4">
    <name type="scientific">Pseudomonas prosekii</name>
    <dbReference type="NCBI Taxonomy" id="1148509"/>
    <lineage>
        <taxon>Bacteria</taxon>
        <taxon>Pseudomonadati</taxon>
        <taxon>Pseudomonadota</taxon>
        <taxon>Gammaproteobacteria</taxon>
        <taxon>Pseudomonadales</taxon>
        <taxon>Pseudomonadaceae</taxon>
        <taxon>Pseudomonas</taxon>
    </lineage>
</organism>
<evidence type="ECO:0000313" key="4">
    <source>
        <dbReference type="Proteomes" id="UP000282672"/>
    </source>
</evidence>
<keyword evidence="3" id="KW-1185">Reference proteome</keyword>
<gene>
    <name evidence="2" type="ORF">CS076_02015</name>
    <name evidence="1" type="ORF">CS078_21695</name>
</gene>
<name>A0A3L8D1E9_9PSED</name>
<sequence length="80" mass="8678">MMDNLTRILLTKYQPDSPLLQEALQAPVEAVTKQALSADEEASTEAVIAFKAALELLAARERADKLVALAKQAKLTKGKQ</sequence>
<dbReference type="EMBL" id="PEGB01000015">
    <property type="protein sequence ID" value="RLU06343.1"/>
    <property type="molecule type" value="Genomic_DNA"/>
</dbReference>
<dbReference type="AlphaFoldDB" id="A0A3L8D1E9"/>
<proteinExistence type="predicted"/>
<dbReference type="Proteomes" id="UP000282140">
    <property type="component" value="Unassembled WGS sequence"/>
</dbReference>
<reference evidence="3 4" key="1">
    <citation type="journal article" date="2018" name="Front. Microbiol.">
        <title>Discovery of Phloeophagus Beetles as a Source of Pseudomonas Strains That Produce Potentially New Bioactive Substances and Description of Pseudomonas bohemica sp. nov.</title>
        <authorList>
            <person name="Saati-Santamaria Z."/>
            <person name="Lopez-Mondejar R."/>
            <person name="Jimenez-Gomez A."/>
            <person name="Diez-Mendez A."/>
            <person name="Vetrovsky T."/>
            <person name="Igual J.M."/>
            <person name="Velazquez E."/>
            <person name="Kolarik M."/>
            <person name="Rivas R."/>
            <person name="Garcia-Fraile P."/>
        </authorList>
    </citation>
    <scope>NUCLEOTIDE SEQUENCE [LARGE SCALE GENOMIC DNA]</scope>
    <source>
        <strain evidence="2 4">A2-NA12</strain>
        <strain evidence="1 3">A2-NA13</strain>
    </source>
</reference>
<evidence type="ECO:0000313" key="2">
    <source>
        <dbReference type="EMBL" id="RLU13954.1"/>
    </source>
</evidence>
<comment type="caution">
    <text evidence="2">The sequence shown here is derived from an EMBL/GenBank/DDBJ whole genome shotgun (WGS) entry which is preliminary data.</text>
</comment>
<evidence type="ECO:0000313" key="3">
    <source>
        <dbReference type="Proteomes" id="UP000282140"/>
    </source>
</evidence>
<dbReference type="Proteomes" id="UP000282672">
    <property type="component" value="Unassembled WGS sequence"/>
</dbReference>
<protein>
    <submittedName>
        <fullName evidence="2">Uncharacterized protein</fullName>
    </submittedName>
</protein>